<dbReference type="GO" id="GO:0016286">
    <property type="term" value="F:small conductance calcium-activated potassium channel activity"/>
    <property type="evidence" value="ECO:0007669"/>
    <property type="project" value="InterPro"/>
</dbReference>
<proteinExistence type="predicted"/>
<dbReference type="InterPro" id="IPR015449">
    <property type="entry name" value="K_chnl_Ca-activ_SK"/>
</dbReference>
<gene>
    <name evidence="3" type="ORF">FNK824_LOCUS29342</name>
</gene>
<evidence type="ECO:0000313" key="4">
    <source>
        <dbReference type="Proteomes" id="UP000663874"/>
    </source>
</evidence>
<feature type="transmembrane region" description="Helical" evidence="1">
    <location>
        <begin position="161"/>
        <end position="180"/>
    </location>
</feature>
<dbReference type="EMBL" id="CAJOBE010008496">
    <property type="protein sequence ID" value="CAF4062622.1"/>
    <property type="molecule type" value="Genomic_DNA"/>
</dbReference>
<dbReference type="SUPFAM" id="SSF81324">
    <property type="entry name" value="Voltage-gated potassium channels"/>
    <property type="match status" value="1"/>
</dbReference>
<keyword evidence="1" id="KW-0472">Membrane</keyword>
<name>A0A819TA09_9BILA</name>
<dbReference type="GO" id="GO:0016020">
    <property type="term" value="C:membrane"/>
    <property type="evidence" value="ECO:0007669"/>
    <property type="project" value="InterPro"/>
</dbReference>
<dbReference type="Pfam" id="PF07885">
    <property type="entry name" value="Ion_trans_2"/>
    <property type="match status" value="1"/>
</dbReference>
<sequence length="214" mass="24201">MIHKSTPPMFPISPLTKSDKTINRFQYYRISTKKPIPTKRISLTIITHQLTVRKFLQNRLCSISDVMCFLGLLILIIKTPSISVSPSSYIDIDVALGLPIRDAPLKSFDSLNQVSINFTFLTKIYVEKWPIRCLSIICILIFFIGSWSIRACDYQHAAKHISMVDSMWLFIVTYTTVGYGDLASSTYCGRTVFSITALIGVLVTALLIFVVTKY</sequence>
<dbReference type="InterPro" id="IPR013099">
    <property type="entry name" value="K_chnl_dom"/>
</dbReference>
<evidence type="ECO:0000256" key="1">
    <source>
        <dbReference type="SAM" id="Phobius"/>
    </source>
</evidence>
<comment type="caution">
    <text evidence="3">The sequence shown here is derived from an EMBL/GenBank/DDBJ whole genome shotgun (WGS) entry which is preliminary data.</text>
</comment>
<organism evidence="3 4">
    <name type="scientific">Rotaria sordida</name>
    <dbReference type="NCBI Taxonomy" id="392033"/>
    <lineage>
        <taxon>Eukaryota</taxon>
        <taxon>Metazoa</taxon>
        <taxon>Spiralia</taxon>
        <taxon>Gnathifera</taxon>
        <taxon>Rotifera</taxon>
        <taxon>Eurotatoria</taxon>
        <taxon>Bdelloidea</taxon>
        <taxon>Philodinida</taxon>
        <taxon>Philodinidae</taxon>
        <taxon>Rotaria</taxon>
    </lineage>
</organism>
<keyword evidence="1" id="KW-0812">Transmembrane</keyword>
<evidence type="ECO:0000259" key="2">
    <source>
        <dbReference type="Pfam" id="PF07885"/>
    </source>
</evidence>
<accession>A0A819TA09</accession>
<dbReference type="Proteomes" id="UP000663874">
    <property type="component" value="Unassembled WGS sequence"/>
</dbReference>
<evidence type="ECO:0000313" key="3">
    <source>
        <dbReference type="EMBL" id="CAF4062622.1"/>
    </source>
</evidence>
<dbReference type="AlphaFoldDB" id="A0A819TA09"/>
<feature type="transmembrane region" description="Helical" evidence="1">
    <location>
        <begin position="192"/>
        <end position="211"/>
    </location>
</feature>
<feature type="domain" description="Potassium channel" evidence="2">
    <location>
        <begin position="138"/>
        <end position="213"/>
    </location>
</feature>
<keyword evidence="1" id="KW-1133">Transmembrane helix</keyword>
<dbReference type="Gene3D" id="1.10.287.70">
    <property type="match status" value="1"/>
</dbReference>
<feature type="transmembrane region" description="Helical" evidence="1">
    <location>
        <begin position="129"/>
        <end position="149"/>
    </location>
</feature>
<protein>
    <recommendedName>
        <fullName evidence="2">Potassium channel domain-containing protein</fullName>
    </recommendedName>
</protein>
<reference evidence="3" key="1">
    <citation type="submission" date="2021-02" db="EMBL/GenBank/DDBJ databases">
        <authorList>
            <person name="Nowell W R."/>
        </authorList>
    </citation>
    <scope>NUCLEOTIDE SEQUENCE</scope>
</reference>
<dbReference type="PANTHER" id="PTHR10153">
    <property type="entry name" value="SMALL CONDUCTANCE CALCIUM-ACTIVATED POTASSIUM CHANNEL"/>
    <property type="match status" value="1"/>
</dbReference>